<dbReference type="Gene3D" id="3.30.565.10">
    <property type="entry name" value="Histidine kinase-like ATPase, C-terminal domain"/>
    <property type="match status" value="1"/>
</dbReference>
<feature type="domain" description="PAC" evidence="9">
    <location>
        <begin position="264"/>
        <end position="317"/>
    </location>
</feature>
<dbReference type="PROSITE" id="PS50109">
    <property type="entry name" value="HIS_KIN"/>
    <property type="match status" value="1"/>
</dbReference>
<dbReference type="Proteomes" id="UP000199274">
    <property type="component" value="Unassembled WGS sequence"/>
</dbReference>
<evidence type="ECO:0000259" key="9">
    <source>
        <dbReference type="PROSITE" id="PS50113"/>
    </source>
</evidence>
<dbReference type="PANTHER" id="PTHR43304:SF1">
    <property type="entry name" value="PAC DOMAIN-CONTAINING PROTEIN"/>
    <property type="match status" value="1"/>
</dbReference>
<dbReference type="InterPro" id="IPR013655">
    <property type="entry name" value="PAS_fold_3"/>
</dbReference>
<comment type="catalytic activity">
    <reaction evidence="1">
        <text>ATP + protein L-histidine = ADP + protein N-phospho-L-histidine.</text>
        <dbReference type="EC" id="2.7.13.3"/>
    </reaction>
</comment>
<dbReference type="Gene3D" id="2.10.70.100">
    <property type="match status" value="1"/>
</dbReference>
<dbReference type="PANTHER" id="PTHR43304">
    <property type="entry name" value="PHYTOCHROME-LIKE PROTEIN CPH1"/>
    <property type="match status" value="1"/>
</dbReference>
<dbReference type="InterPro" id="IPR052162">
    <property type="entry name" value="Sensor_kinase/Photoreceptor"/>
</dbReference>
<dbReference type="PROSITE" id="PS50112">
    <property type="entry name" value="PAS"/>
    <property type="match status" value="2"/>
</dbReference>
<dbReference type="InterPro" id="IPR035965">
    <property type="entry name" value="PAS-like_dom_sf"/>
</dbReference>
<dbReference type="InterPro" id="IPR005467">
    <property type="entry name" value="His_kinase_dom"/>
</dbReference>
<dbReference type="SMART" id="SM00086">
    <property type="entry name" value="PAC"/>
    <property type="match status" value="2"/>
</dbReference>
<dbReference type="Pfam" id="PF00512">
    <property type="entry name" value="HisKA"/>
    <property type="match status" value="1"/>
</dbReference>
<evidence type="ECO:0000256" key="6">
    <source>
        <dbReference type="SAM" id="Coils"/>
    </source>
</evidence>
<dbReference type="InterPro" id="IPR036097">
    <property type="entry name" value="HisK_dim/P_sf"/>
</dbReference>
<dbReference type="SUPFAM" id="SSF55874">
    <property type="entry name" value="ATPase domain of HSP90 chaperone/DNA topoisomerase II/histidine kinase"/>
    <property type="match status" value="1"/>
</dbReference>
<dbReference type="SMART" id="SM00387">
    <property type="entry name" value="HATPase_c"/>
    <property type="match status" value="1"/>
</dbReference>
<dbReference type="InterPro" id="IPR036890">
    <property type="entry name" value="HATPase_C_sf"/>
</dbReference>
<keyword evidence="4" id="KW-0808">Transferase</keyword>
<dbReference type="SUPFAM" id="SSF55785">
    <property type="entry name" value="PYP-like sensor domain (PAS domain)"/>
    <property type="match status" value="4"/>
</dbReference>
<dbReference type="SUPFAM" id="SSF47384">
    <property type="entry name" value="Homodimeric domain of signal transducing histidine kinase"/>
    <property type="match status" value="1"/>
</dbReference>
<keyword evidence="5" id="KW-0418">Kinase</keyword>
<feature type="coiled-coil region" evidence="6">
    <location>
        <begin position="42"/>
        <end position="72"/>
    </location>
</feature>
<dbReference type="AlphaFoldDB" id="A0A1G8GS46"/>
<evidence type="ECO:0000256" key="4">
    <source>
        <dbReference type="ARBA" id="ARBA00022679"/>
    </source>
</evidence>
<keyword evidence="3" id="KW-0597">Phosphoprotein</keyword>
<keyword evidence="6" id="KW-0175">Coiled coil</keyword>
<proteinExistence type="predicted"/>
<dbReference type="GO" id="GO:0000155">
    <property type="term" value="F:phosphorelay sensor kinase activity"/>
    <property type="evidence" value="ECO:0007669"/>
    <property type="project" value="InterPro"/>
</dbReference>
<sequence>MKDSKIKPKDPLNLYQRALKIHKKNITNETSNLLECDKIKLIHELEVHQIELELQNEELQLTQANANAALEKYTEFYEFASLGYVILDTNATVLDANKVACQLLKVDKSNLIDSNLKHYIADHHKPAFKEFFSKLFLEKTVEDCLLGLKGGKDVKDIKISGSVINSQSNQCFLKITNLTAAEQLQEAILEKEFFQEFQRVGQIGWYKVNITNNVWEFSEMLYFIFGLKNDAVVNYNNWIDCVHPDDRTEIQLYLKKTIKNKTSFKKEYRIIRKNDGVVRWVDGNGRFNYDKKSNEINFFGVVQDITEQKLSLEKILSAESWSNRLFETSNEGILILDSNSGKVTDANTFFIEMIGFNHEQLVGKALWELCVFKNTIISKETFTELKEKKYCRFENQLLETKSGKLIDVEFELVVYMEESHNNVLCHIRDISDRKKAENALKESGYLYQAMFEKNQSPQLMINPTNGNIVDANSAAAKFYGYSLGQFKLMNLSDISTFPADQIIEEIGKFGVAGSSYFQFLHKFSSGTTREVEIYTSQLLINGQFLLIATINDITERKLEEERLKHLNQQLLEVNTLKSQFISTVSHEFRTPLAGILSSVQLLQIYNDTWNEEKKEKIFKQIFDAVQHTKALLDDVSLIDEEQNSKSFFRPTNIKLLPLINEIIEENISAAGTNHKVIVSSKLASKTYYMDVLIIRHIFTNIISNAIKYSCENKKITIDIDEVVNKEIKFIITDRGIGIPSEEISYLLEPFYRASNHGAIKGTGFGLSIVKRFIDLHKGQILIESVVSEGTKVTIILPYFQRENSEDEPLNKTEINSIILNQQ</sequence>
<dbReference type="NCBIfam" id="TIGR00229">
    <property type="entry name" value="sensory_box"/>
    <property type="match status" value="3"/>
</dbReference>
<dbReference type="SMART" id="SM00388">
    <property type="entry name" value="HisKA"/>
    <property type="match status" value="1"/>
</dbReference>
<dbReference type="InterPro" id="IPR003594">
    <property type="entry name" value="HATPase_dom"/>
</dbReference>
<dbReference type="InterPro" id="IPR003661">
    <property type="entry name" value="HisK_dim/P_dom"/>
</dbReference>
<dbReference type="Pfam" id="PF13426">
    <property type="entry name" value="PAS_9"/>
    <property type="match status" value="2"/>
</dbReference>
<dbReference type="InterPro" id="IPR000700">
    <property type="entry name" value="PAS-assoc_C"/>
</dbReference>
<evidence type="ECO:0000256" key="1">
    <source>
        <dbReference type="ARBA" id="ARBA00000085"/>
    </source>
</evidence>
<feature type="domain" description="PAS" evidence="8">
    <location>
        <begin position="224"/>
        <end position="261"/>
    </location>
</feature>
<organism evidence="10 11">
    <name type="scientific">Flavobacterium omnivorum</name>
    <dbReference type="NCBI Taxonomy" id="178355"/>
    <lineage>
        <taxon>Bacteria</taxon>
        <taxon>Pseudomonadati</taxon>
        <taxon>Bacteroidota</taxon>
        <taxon>Flavobacteriia</taxon>
        <taxon>Flavobacteriales</taxon>
        <taxon>Flavobacteriaceae</taxon>
        <taxon>Flavobacterium</taxon>
    </lineage>
</organism>
<dbReference type="InterPro" id="IPR000014">
    <property type="entry name" value="PAS"/>
</dbReference>
<dbReference type="Pfam" id="PF02518">
    <property type="entry name" value="HATPase_c"/>
    <property type="match status" value="1"/>
</dbReference>
<dbReference type="InterPro" id="IPR001610">
    <property type="entry name" value="PAC"/>
</dbReference>
<dbReference type="PRINTS" id="PR00344">
    <property type="entry name" value="BCTRLSENSOR"/>
</dbReference>
<dbReference type="PROSITE" id="PS50113">
    <property type="entry name" value="PAC"/>
    <property type="match status" value="2"/>
</dbReference>
<dbReference type="CDD" id="cd00075">
    <property type="entry name" value="HATPase"/>
    <property type="match status" value="1"/>
</dbReference>
<evidence type="ECO:0000259" key="8">
    <source>
        <dbReference type="PROSITE" id="PS50112"/>
    </source>
</evidence>
<dbReference type="Gene3D" id="1.10.287.130">
    <property type="match status" value="1"/>
</dbReference>
<dbReference type="RefSeq" id="WP_091258767.1">
    <property type="nucleotide sequence ID" value="NZ_FNDB01000019.1"/>
</dbReference>
<accession>A0A1G8GS46</accession>
<evidence type="ECO:0000256" key="3">
    <source>
        <dbReference type="ARBA" id="ARBA00022553"/>
    </source>
</evidence>
<evidence type="ECO:0000256" key="5">
    <source>
        <dbReference type="ARBA" id="ARBA00022777"/>
    </source>
</evidence>
<dbReference type="EMBL" id="FNDB01000019">
    <property type="protein sequence ID" value="SDH97235.1"/>
    <property type="molecule type" value="Genomic_DNA"/>
</dbReference>
<dbReference type="InterPro" id="IPR004358">
    <property type="entry name" value="Sig_transdc_His_kin-like_C"/>
</dbReference>
<feature type="domain" description="PAC" evidence="9">
    <location>
        <begin position="391"/>
        <end position="442"/>
    </location>
</feature>
<feature type="domain" description="Histidine kinase" evidence="7">
    <location>
        <begin position="583"/>
        <end position="800"/>
    </location>
</feature>
<evidence type="ECO:0000259" key="7">
    <source>
        <dbReference type="PROSITE" id="PS50109"/>
    </source>
</evidence>
<dbReference type="Pfam" id="PF13188">
    <property type="entry name" value="PAS_8"/>
    <property type="match status" value="1"/>
</dbReference>
<feature type="domain" description="PAS" evidence="8">
    <location>
        <begin position="318"/>
        <end position="366"/>
    </location>
</feature>
<dbReference type="Gene3D" id="3.30.450.20">
    <property type="entry name" value="PAS domain"/>
    <property type="match status" value="4"/>
</dbReference>
<dbReference type="CDD" id="cd00082">
    <property type="entry name" value="HisKA"/>
    <property type="match status" value="1"/>
</dbReference>
<name>A0A1G8GS46_9FLAO</name>
<protein>
    <recommendedName>
        <fullName evidence="2">histidine kinase</fullName>
        <ecNumber evidence="2">2.7.13.3</ecNumber>
    </recommendedName>
</protein>
<keyword evidence="11" id="KW-1185">Reference proteome</keyword>
<evidence type="ECO:0000256" key="2">
    <source>
        <dbReference type="ARBA" id="ARBA00012438"/>
    </source>
</evidence>
<evidence type="ECO:0000313" key="10">
    <source>
        <dbReference type="EMBL" id="SDH97235.1"/>
    </source>
</evidence>
<dbReference type="SMART" id="SM00091">
    <property type="entry name" value="PAS"/>
    <property type="match status" value="4"/>
</dbReference>
<gene>
    <name evidence="10" type="ORF">SAMN04488062_1195</name>
</gene>
<dbReference type="STRING" id="178355.SAMN04488062_1195"/>
<evidence type="ECO:0000313" key="11">
    <source>
        <dbReference type="Proteomes" id="UP000199274"/>
    </source>
</evidence>
<dbReference type="OrthoDB" id="9808408at2"/>
<dbReference type="Pfam" id="PF08447">
    <property type="entry name" value="PAS_3"/>
    <property type="match status" value="1"/>
</dbReference>
<reference evidence="11" key="1">
    <citation type="submission" date="2016-10" db="EMBL/GenBank/DDBJ databases">
        <authorList>
            <person name="Varghese N."/>
            <person name="Submissions S."/>
        </authorList>
    </citation>
    <scope>NUCLEOTIDE SEQUENCE [LARGE SCALE GENOMIC DNA]</scope>
    <source>
        <strain evidence="11">CGMCC 1.2747</strain>
    </source>
</reference>
<dbReference type="EC" id="2.7.13.3" evidence="2"/>
<dbReference type="CDD" id="cd00130">
    <property type="entry name" value="PAS"/>
    <property type="match status" value="2"/>
</dbReference>